<dbReference type="AlphaFoldDB" id="A0A850Q0V6"/>
<dbReference type="Pfam" id="PF19493">
    <property type="entry name" value="Trypco1"/>
    <property type="match status" value="1"/>
</dbReference>
<evidence type="ECO:0000313" key="2">
    <source>
        <dbReference type="EMBL" id="NVO22624.1"/>
    </source>
</evidence>
<name>A0A850Q0V6_9RHOB</name>
<evidence type="ECO:0000259" key="1">
    <source>
        <dbReference type="Pfam" id="PF19493"/>
    </source>
</evidence>
<dbReference type="NCBIfam" id="NF041216">
    <property type="entry name" value="CU044_2847_fam"/>
    <property type="match status" value="1"/>
</dbReference>
<dbReference type="Proteomes" id="UP000592216">
    <property type="component" value="Unassembled WGS sequence"/>
</dbReference>
<evidence type="ECO:0000313" key="3">
    <source>
        <dbReference type="Proteomes" id="UP000592216"/>
    </source>
</evidence>
<protein>
    <recommendedName>
        <fullName evidence="1">Trypsin-co-occurring domain-containing protein</fullName>
    </recommendedName>
</protein>
<dbReference type="InterPro" id="IPR045794">
    <property type="entry name" value="Trypco1"/>
</dbReference>
<feature type="domain" description="Trypsin-co-occurring" evidence="1">
    <location>
        <begin position="36"/>
        <end position="120"/>
    </location>
</feature>
<reference evidence="2 3" key="1">
    <citation type="submission" date="2020-04" db="EMBL/GenBank/DDBJ databases">
        <title>Donghicola sp., a member of the Rhodobacteraceae family isolated from mangrove forest in Thailand.</title>
        <authorList>
            <person name="Charoenyingcharoen P."/>
            <person name="Yukphan P."/>
        </authorList>
    </citation>
    <scope>NUCLEOTIDE SEQUENCE [LARGE SCALE GENOMIC DNA]</scope>
    <source>
        <strain evidence="2 3">B5-SW-15</strain>
    </source>
</reference>
<dbReference type="RefSeq" id="WP_177156842.1">
    <property type="nucleotide sequence ID" value="NZ_JABCJE010000002.1"/>
</dbReference>
<comment type="caution">
    <text evidence="2">The sequence shown here is derived from an EMBL/GenBank/DDBJ whole genome shotgun (WGS) entry which is preliminary data.</text>
</comment>
<dbReference type="EMBL" id="JABCJE010000002">
    <property type="protein sequence ID" value="NVO22624.1"/>
    <property type="molecule type" value="Genomic_DNA"/>
</dbReference>
<organism evidence="2 3">
    <name type="scientific">Donghicola mangrovi</name>
    <dbReference type="NCBI Taxonomy" id="2729614"/>
    <lineage>
        <taxon>Bacteria</taxon>
        <taxon>Pseudomonadati</taxon>
        <taxon>Pseudomonadota</taxon>
        <taxon>Alphaproteobacteria</taxon>
        <taxon>Rhodobacterales</taxon>
        <taxon>Roseobacteraceae</taxon>
        <taxon>Donghicola</taxon>
    </lineage>
</organism>
<sequence length="127" mass="13708">MTKILTLQSDFGPIDIEVDEETARQAVSDLPQGTIRKGVTPMSTDTDGTDAKVTAKFDSAMTSLSNYAKTVQQMVAKLDVTPEKVTIDVGLKFACEAGVGFFAIAKAETTADMKVSLTWEPKKGRCR</sequence>
<proteinExistence type="predicted"/>
<gene>
    <name evidence="2" type="ORF">HJ536_04570</name>
</gene>
<accession>A0A850Q0V6</accession>